<dbReference type="AlphaFoldDB" id="G7VBK6"/>
<dbReference type="STRING" id="1104324.P186_0997"/>
<organism evidence="1 2">
    <name type="scientific">Pyrobaculum ferrireducens</name>
    <dbReference type="NCBI Taxonomy" id="1104324"/>
    <lineage>
        <taxon>Archaea</taxon>
        <taxon>Thermoproteota</taxon>
        <taxon>Thermoprotei</taxon>
        <taxon>Thermoproteales</taxon>
        <taxon>Thermoproteaceae</taxon>
        <taxon>Pyrobaculum</taxon>
    </lineage>
</organism>
<dbReference type="KEGG" id="pyr:P186_0997"/>
<evidence type="ECO:0000313" key="2">
    <source>
        <dbReference type="Proteomes" id="UP000005867"/>
    </source>
</evidence>
<protein>
    <submittedName>
        <fullName evidence="1">Uncharacterized protein</fullName>
    </submittedName>
</protein>
<dbReference type="Proteomes" id="UP000005867">
    <property type="component" value="Chromosome"/>
</dbReference>
<name>G7VBK6_9CREN</name>
<sequence>MILTAALDSRTQRLEVKVVNPGREAALAADVRVANVSCVFQPVYIQPGGERVVEAVCGHVEANPGTLLPGELVTSEGVRYPFAVVVNGSVPR</sequence>
<dbReference type="RefSeq" id="WP_014288264.1">
    <property type="nucleotide sequence ID" value="NC_016645.1"/>
</dbReference>
<dbReference type="HOGENOM" id="CLU_2406476_0_0_2"/>
<reference evidence="1 2" key="1">
    <citation type="journal article" date="2012" name="J. Bacteriol.">
        <title>Complete genome sequence of strain 1860, a crenarchaeon of the genus pyrobaculum able to grow with various electron acceptors.</title>
        <authorList>
            <person name="Mardanov A.V."/>
            <person name="Gumerov V.M."/>
            <person name="Slobodkina G.B."/>
            <person name="Beletsky A.V."/>
            <person name="Bonch-Osmolovskaya E.A."/>
            <person name="Ravin N.V."/>
            <person name="Skryabin K.G."/>
        </authorList>
    </citation>
    <scope>NUCLEOTIDE SEQUENCE [LARGE SCALE GENOMIC DNA]</scope>
    <source>
        <strain evidence="1 2">1860</strain>
    </source>
</reference>
<dbReference type="EMBL" id="CP003098">
    <property type="protein sequence ID" value="AET32436.1"/>
    <property type="molecule type" value="Genomic_DNA"/>
</dbReference>
<keyword evidence="2" id="KW-1185">Reference proteome</keyword>
<dbReference type="GeneID" id="11595255"/>
<gene>
    <name evidence="1" type="ORF">P186_0997</name>
</gene>
<proteinExistence type="predicted"/>
<dbReference type="BioCyc" id="PSP1104324:GJSN-975-MONOMER"/>
<dbReference type="eggNOG" id="arCOG03740">
    <property type="taxonomic scope" value="Archaea"/>
</dbReference>
<accession>G7VBK6</accession>
<evidence type="ECO:0000313" key="1">
    <source>
        <dbReference type="EMBL" id="AET32436.1"/>
    </source>
</evidence>